<evidence type="ECO:0000256" key="1">
    <source>
        <dbReference type="ARBA" id="ARBA00022448"/>
    </source>
</evidence>
<dbReference type="GO" id="GO:0016887">
    <property type="term" value="F:ATP hydrolysis activity"/>
    <property type="evidence" value="ECO:0007669"/>
    <property type="project" value="InterPro"/>
</dbReference>
<dbReference type="InterPro" id="IPR027417">
    <property type="entry name" value="P-loop_NTPase"/>
</dbReference>
<dbReference type="AlphaFoldDB" id="A0A101HJ12"/>
<dbReference type="GO" id="GO:0005524">
    <property type="term" value="F:ATP binding"/>
    <property type="evidence" value="ECO:0007669"/>
    <property type="project" value="UniProtKB-KW"/>
</dbReference>
<evidence type="ECO:0000256" key="2">
    <source>
        <dbReference type="ARBA" id="ARBA00022741"/>
    </source>
</evidence>
<reference evidence="6" key="1">
    <citation type="journal article" date="2015" name="MBio">
        <title>Genome-Resolved Metagenomic Analysis Reveals Roles for Candidate Phyla and Other Microbial Community Members in Biogeochemical Transformations in Oil Reservoirs.</title>
        <authorList>
            <person name="Hu P."/>
            <person name="Tom L."/>
            <person name="Singh A."/>
            <person name="Thomas B.C."/>
            <person name="Baker B.J."/>
            <person name="Piceno Y.M."/>
            <person name="Andersen G.L."/>
            <person name="Banfield J.F."/>
        </authorList>
    </citation>
    <scope>NUCLEOTIDE SEQUENCE [LARGE SCALE GENOMIC DNA]</scope>
</reference>
<dbReference type="InterPro" id="IPR017911">
    <property type="entry name" value="MacB-like_ATP-bd"/>
</dbReference>
<keyword evidence="1" id="KW-0813">Transport</keyword>
<evidence type="ECO:0000256" key="3">
    <source>
        <dbReference type="ARBA" id="ARBA00022840"/>
    </source>
</evidence>
<dbReference type="PANTHER" id="PTHR24220">
    <property type="entry name" value="IMPORT ATP-BINDING PROTEIN"/>
    <property type="match status" value="1"/>
</dbReference>
<gene>
    <name evidence="5" type="ORF">XD93_0383</name>
</gene>
<dbReference type="EMBL" id="LGGO01000041">
    <property type="protein sequence ID" value="KUK77355.1"/>
    <property type="molecule type" value="Genomic_DNA"/>
</dbReference>
<dbReference type="Gene3D" id="3.40.50.300">
    <property type="entry name" value="P-loop containing nucleotide triphosphate hydrolases"/>
    <property type="match status" value="1"/>
</dbReference>
<sequence>MKNKYIEIKNLERVYQPSSKVKVDALRGLNISIKEGEMVSVVGSSGSGKSTLLNILGGLDWDYSGEIIVDGKDIREYDENYYRRYIVGTVFQTFYLIPTLNVEENILLPLKFGKKMSKKETHERLEKLLDAVGLANRRDHMPKELSGGQAQRVAIARALIDQPKIVLADEPTGNLDSKTGAQILDLLNKLNKEEKTTMIVVTHDMKIADKTERKIKLVDGKNV</sequence>
<dbReference type="SUPFAM" id="SSF52540">
    <property type="entry name" value="P-loop containing nucleoside triphosphate hydrolases"/>
    <property type="match status" value="1"/>
</dbReference>
<feature type="domain" description="ABC transporter" evidence="4">
    <location>
        <begin position="6"/>
        <end position="223"/>
    </location>
</feature>
<proteinExistence type="predicted"/>
<dbReference type="PROSITE" id="PS00211">
    <property type="entry name" value="ABC_TRANSPORTER_1"/>
    <property type="match status" value="1"/>
</dbReference>
<dbReference type="Pfam" id="PF00005">
    <property type="entry name" value="ABC_tran"/>
    <property type="match status" value="1"/>
</dbReference>
<dbReference type="CDD" id="cd03255">
    <property type="entry name" value="ABC_MJ0796_LolCDE_FtsE"/>
    <property type="match status" value="1"/>
</dbReference>
<dbReference type="GO" id="GO:0098796">
    <property type="term" value="C:membrane protein complex"/>
    <property type="evidence" value="ECO:0007669"/>
    <property type="project" value="UniProtKB-ARBA"/>
</dbReference>
<dbReference type="SMART" id="SM00382">
    <property type="entry name" value="AAA"/>
    <property type="match status" value="1"/>
</dbReference>
<protein>
    <submittedName>
        <fullName evidence="5">ABC-type antimicrobial peptide transport system, ATPase component</fullName>
    </submittedName>
</protein>
<dbReference type="InterPro" id="IPR003439">
    <property type="entry name" value="ABC_transporter-like_ATP-bd"/>
</dbReference>
<evidence type="ECO:0000313" key="5">
    <source>
        <dbReference type="EMBL" id="KUK77355.1"/>
    </source>
</evidence>
<organism evidence="5 6">
    <name type="scientific">candidate division WS6 bacterium 34_10</name>
    <dbReference type="NCBI Taxonomy" id="1641389"/>
    <lineage>
        <taxon>Bacteria</taxon>
        <taxon>Candidatus Dojkabacteria</taxon>
    </lineage>
</organism>
<evidence type="ECO:0000313" key="6">
    <source>
        <dbReference type="Proteomes" id="UP000053904"/>
    </source>
</evidence>
<evidence type="ECO:0000259" key="4">
    <source>
        <dbReference type="PROSITE" id="PS50893"/>
    </source>
</evidence>
<dbReference type="InterPro" id="IPR003593">
    <property type="entry name" value="AAA+_ATPase"/>
</dbReference>
<dbReference type="Proteomes" id="UP000053904">
    <property type="component" value="Unassembled WGS sequence"/>
</dbReference>
<dbReference type="GO" id="GO:0022857">
    <property type="term" value="F:transmembrane transporter activity"/>
    <property type="evidence" value="ECO:0007669"/>
    <property type="project" value="TreeGrafter"/>
</dbReference>
<dbReference type="GO" id="GO:0005886">
    <property type="term" value="C:plasma membrane"/>
    <property type="evidence" value="ECO:0007669"/>
    <property type="project" value="TreeGrafter"/>
</dbReference>
<keyword evidence="2" id="KW-0547">Nucleotide-binding</keyword>
<dbReference type="PANTHER" id="PTHR24220:SF86">
    <property type="entry name" value="ABC TRANSPORTER ABCH.1"/>
    <property type="match status" value="1"/>
</dbReference>
<dbReference type="PROSITE" id="PS50893">
    <property type="entry name" value="ABC_TRANSPORTER_2"/>
    <property type="match status" value="1"/>
</dbReference>
<name>A0A101HJ12_9BACT</name>
<keyword evidence="3" id="KW-0067">ATP-binding</keyword>
<dbReference type="InterPro" id="IPR017871">
    <property type="entry name" value="ABC_transporter-like_CS"/>
</dbReference>
<dbReference type="PATRIC" id="fig|1641389.3.peg.462"/>
<dbReference type="InterPro" id="IPR015854">
    <property type="entry name" value="ABC_transpr_LolD-like"/>
</dbReference>
<accession>A0A101HJ12</accession>
<dbReference type="FunFam" id="3.40.50.300:FF:000032">
    <property type="entry name" value="Export ABC transporter ATP-binding protein"/>
    <property type="match status" value="1"/>
</dbReference>
<comment type="caution">
    <text evidence="5">The sequence shown here is derived from an EMBL/GenBank/DDBJ whole genome shotgun (WGS) entry which is preliminary data.</text>
</comment>